<comment type="caution">
    <text evidence="2">The sequence shown here is derived from an EMBL/GenBank/DDBJ whole genome shotgun (WGS) entry which is preliminary data.</text>
</comment>
<accession>A0AAN8WYE7</accession>
<evidence type="ECO:0000313" key="3">
    <source>
        <dbReference type="Proteomes" id="UP001381693"/>
    </source>
</evidence>
<feature type="region of interest" description="Disordered" evidence="1">
    <location>
        <begin position="1"/>
        <end position="82"/>
    </location>
</feature>
<proteinExistence type="predicted"/>
<evidence type="ECO:0000256" key="1">
    <source>
        <dbReference type="SAM" id="MobiDB-lite"/>
    </source>
</evidence>
<feature type="compositionally biased region" description="Low complexity" evidence="1">
    <location>
        <begin position="47"/>
        <end position="79"/>
    </location>
</feature>
<name>A0AAN8WYE7_HALRR</name>
<organism evidence="2 3">
    <name type="scientific">Halocaridina rubra</name>
    <name type="common">Hawaiian red shrimp</name>
    <dbReference type="NCBI Taxonomy" id="373956"/>
    <lineage>
        <taxon>Eukaryota</taxon>
        <taxon>Metazoa</taxon>
        <taxon>Ecdysozoa</taxon>
        <taxon>Arthropoda</taxon>
        <taxon>Crustacea</taxon>
        <taxon>Multicrustacea</taxon>
        <taxon>Malacostraca</taxon>
        <taxon>Eumalacostraca</taxon>
        <taxon>Eucarida</taxon>
        <taxon>Decapoda</taxon>
        <taxon>Pleocyemata</taxon>
        <taxon>Caridea</taxon>
        <taxon>Atyoidea</taxon>
        <taxon>Atyidae</taxon>
        <taxon>Halocaridina</taxon>
    </lineage>
</organism>
<dbReference type="AlphaFoldDB" id="A0AAN8WYE7"/>
<gene>
    <name evidence="2" type="ORF">SK128_020689</name>
</gene>
<protein>
    <submittedName>
        <fullName evidence="2">Uncharacterized protein</fullName>
    </submittedName>
</protein>
<dbReference type="Proteomes" id="UP001381693">
    <property type="component" value="Unassembled WGS sequence"/>
</dbReference>
<keyword evidence="3" id="KW-1185">Reference proteome</keyword>
<evidence type="ECO:0000313" key="2">
    <source>
        <dbReference type="EMBL" id="KAK7074322.1"/>
    </source>
</evidence>
<reference evidence="2 3" key="1">
    <citation type="submission" date="2023-11" db="EMBL/GenBank/DDBJ databases">
        <title>Halocaridina rubra genome assembly.</title>
        <authorList>
            <person name="Smith C."/>
        </authorList>
    </citation>
    <scope>NUCLEOTIDE SEQUENCE [LARGE SCALE GENOMIC DNA]</scope>
    <source>
        <strain evidence="2">EP-1</strain>
        <tissue evidence="2">Whole</tissue>
    </source>
</reference>
<dbReference type="EMBL" id="JAXCGZ010011668">
    <property type="protein sequence ID" value="KAK7074322.1"/>
    <property type="molecule type" value="Genomic_DNA"/>
</dbReference>
<feature type="compositionally biased region" description="Low complexity" evidence="1">
    <location>
        <begin position="1"/>
        <end position="25"/>
    </location>
</feature>
<sequence length="163" mass="17221">MMVHLNNSNHQLPHNNHLQQQQHNHLQQHPHNLRSPPSPFHHIQHYSARGSSSSSSSSSINSSGRASATVTTTTTTTNTPPLGFDLVGNSGLGASLLCVTSSGHNELALCGSPAQDVALINHGGCPAWCSRRGGGIPGGEGCMDGLRRASNRLADYLRGLFNS</sequence>